<dbReference type="PROSITE" id="PS00571">
    <property type="entry name" value="AMIDASES"/>
    <property type="match status" value="1"/>
</dbReference>
<evidence type="ECO:0000313" key="4">
    <source>
        <dbReference type="Proteomes" id="UP000326202"/>
    </source>
</evidence>
<evidence type="ECO:0000256" key="1">
    <source>
        <dbReference type="ARBA" id="ARBA00009199"/>
    </source>
</evidence>
<comment type="similarity">
    <text evidence="1">Belongs to the amidase family.</text>
</comment>
<dbReference type="SUPFAM" id="SSF75304">
    <property type="entry name" value="Amidase signature (AS) enzymes"/>
    <property type="match status" value="1"/>
</dbReference>
<evidence type="ECO:0000259" key="2">
    <source>
        <dbReference type="Pfam" id="PF01425"/>
    </source>
</evidence>
<proteinExistence type="inferred from homology"/>
<reference evidence="3 4" key="1">
    <citation type="submission" date="2019-08" db="EMBL/GenBank/DDBJ databases">
        <title>Hyperibacter terrae gen. nov., sp. nov. and Hyperibacter viscosus sp. nov., two new members in the family Rhodospirillaceae isolated from the rhizosphere of Hypericum perforatum.</title>
        <authorList>
            <person name="Noviana Z."/>
        </authorList>
    </citation>
    <scope>NUCLEOTIDE SEQUENCE [LARGE SCALE GENOMIC DNA]</scope>
    <source>
        <strain evidence="3 4">R5913</strain>
    </source>
</reference>
<feature type="domain" description="Amidase" evidence="2">
    <location>
        <begin position="33"/>
        <end position="460"/>
    </location>
</feature>
<dbReference type="Proteomes" id="UP000326202">
    <property type="component" value="Chromosome"/>
</dbReference>
<dbReference type="GO" id="GO:0003824">
    <property type="term" value="F:catalytic activity"/>
    <property type="evidence" value="ECO:0007669"/>
    <property type="project" value="InterPro"/>
</dbReference>
<dbReference type="PANTHER" id="PTHR11895">
    <property type="entry name" value="TRANSAMIDASE"/>
    <property type="match status" value="1"/>
</dbReference>
<protein>
    <submittedName>
        <fullName evidence="3">Amidase</fullName>
    </submittedName>
</protein>
<dbReference type="AlphaFoldDB" id="A0A5J6MPS0"/>
<organism evidence="3 4">
    <name type="scientific">Hypericibacter terrae</name>
    <dbReference type="NCBI Taxonomy" id="2602015"/>
    <lineage>
        <taxon>Bacteria</taxon>
        <taxon>Pseudomonadati</taxon>
        <taxon>Pseudomonadota</taxon>
        <taxon>Alphaproteobacteria</taxon>
        <taxon>Rhodospirillales</taxon>
        <taxon>Dongiaceae</taxon>
        <taxon>Hypericibacter</taxon>
    </lineage>
</organism>
<dbReference type="InterPro" id="IPR023631">
    <property type="entry name" value="Amidase_dom"/>
</dbReference>
<dbReference type="RefSeq" id="WP_151178779.1">
    <property type="nucleotide sequence ID" value="NZ_CP042906.1"/>
</dbReference>
<dbReference type="EMBL" id="CP042906">
    <property type="protein sequence ID" value="QEX18645.1"/>
    <property type="molecule type" value="Genomic_DNA"/>
</dbReference>
<keyword evidence="4" id="KW-1185">Reference proteome</keyword>
<dbReference type="OrthoDB" id="7245165at2"/>
<evidence type="ECO:0000313" key="3">
    <source>
        <dbReference type="EMBL" id="QEX18645.1"/>
    </source>
</evidence>
<accession>A0A5J6MPS0</accession>
<dbReference type="InterPro" id="IPR000120">
    <property type="entry name" value="Amidase"/>
</dbReference>
<dbReference type="PANTHER" id="PTHR11895:SF7">
    <property type="entry name" value="GLUTAMYL-TRNA(GLN) AMIDOTRANSFERASE SUBUNIT A, MITOCHONDRIAL"/>
    <property type="match status" value="1"/>
</dbReference>
<gene>
    <name evidence="3" type="ORF">FRZ44_39530</name>
</gene>
<sequence length="485" mass="52463">MTDSSHDAFPDYDNFDALGLGELVRRHEVTPRELVDTAIARIERLDGKLNAVTIRNFEAARAEAERPLSGAPFDGVPFLAKDLSTSWKGMPSTNSCRYFADYVSPSDSEVVRRTRAAGFINLGKTNVPEFGWCLSTEPPLRGVTHNPWDETRVAGGSSGGSAAAVAAGILPLADASDGAGSIRVPAAVNGLVGLKPSRGRMTFAPDYVDFWYGGALFFCVSRTVRDSAAMLDAVKGSLPGEPYQTPSPERSYLDEVTAGGRGLRIGFSTFNARGDRNAAEVVASVENTARLCETLGHHVQEFKFDYNFGTAWRAYTAIISVQTAMGFQGFATMIGRKVTQDDLTNVIWTSIEKGRSISGVQHSLDIETVRIASREIAMLTSPYDVVILPSLPQGTRPLGFYDMSLDVTTYNDTCMGEDNVYMAPFNISGQPAMTLPLAETAAGLPIGVQLVGRPADESTLFRLAGQLEIARPWAHRRPPIHASRI</sequence>
<dbReference type="InterPro" id="IPR020556">
    <property type="entry name" value="Amidase_CS"/>
</dbReference>
<name>A0A5J6MPS0_9PROT</name>
<dbReference type="KEGG" id="htq:FRZ44_39530"/>
<dbReference type="Pfam" id="PF01425">
    <property type="entry name" value="Amidase"/>
    <property type="match status" value="1"/>
</dbReference>
<dbReference type="InterPro" id="IPR036928">
    <property type="entry name" value="AS_sf"/>
</dbReference>
<dbReference type="Gene3D" id="3.90.1300.10">
    <property type="entry name" value="Amidase signature (AS) domain"/>
    <property type="match status" value="1"/>
</dbReference>